<dbReference type="PANTHER" id="PTHR43792">
    <property type="entry name" value="GNAT FAMILY, PUTATIVE (AFU_ORTHOLOGUE AFUA_3G00765)-RELATED-RELATED"/>
    <property type="match status" value="1"/>
</dbReference>
<dbReference type="PANTHER" id="PTHR43792:SF9">
    <property type="entry name" value="RIBOSOMAL-PROTEIN-ALANINE ACETYLTRANSFERASE"/>
    <property type="match status" value="1"/>
</dbReference>
<gene>
    <name evidence="2" type="ORF">AM506_16760</name>
</gene>
<dbReference type="SUPFAM" id="SSF55729">
    <property type="entry name" value="Acyl-CoA N-acyltransferases (Nat)"/>
    <property type="match status" value="1"/>
</dbReference>
<dbReference type="Proteomes" id="UP000050398">
    <property type="component" value="Unassembled WGS sequence"/>
</dbReference>
<name>A0A0P6VZC2_9BACI</name>
<feature type="domain" description="N-acetyltransferase" evidence="1">
    <location>
        <begin position="37"/>
        <end position="191"/>
    </location>
</feature>
<evidence type="ECO:0000259" key="1">
    <source>
        <dbReference type="PROSITE" id="PS51186"/>
    </source>
</evidence>
<dbReference type="AlphaFoldDB" id="A0A0P6VZC2"/>
<dbReference type="EMBL" id="LIXZ01000015">
    <property type="protein sequence ID" value="KPL58547.1"/>
    <property type="molecule type" value="Genomic_DNA"/>
</dbReference>
<evidence type="ECO:0000313" key="2">
    <source>
        <dbReference type="EMBL" id="KPL58547.1"/>
    </source>
</evidence>
<dbReference type="OrthoDB" id="275901at2"/>
<proteinExistence type="predicted"/>
<dbReference type="RefSeq" id="WP_060673670.1">
    <property type="nucleotide sequence ID" value="NZ_LIXZ01000015.1"/>
</dbReference>
<dbReference type="PATRIC" id="fig|218284.4.peg.1562"/>
<dbReference type="InterPro" id="IPR000182">
    <property type="entry name" value="GNAT_dom"/>
</dbReference>
<sequence length="197" mass="22737">MKHNPSKRLFKLDCGDIYLQEFTLNDANPIHRISNQPGIAHYLPDWKSTVEQRVEWLTHYEIPANKSFLEAAFHTRNPADHYLKLGVFRKDTEELIGWCCTGIKEELPAPNREIMYAISSEHQGNGYATKASIGLIEYLFTQTNVDLLNAVALLDNDSSIKVIEKCGFTFQAQVTIDEEPYLHYRLNKSDYERSARR</sequence>
<dbReference type="Pfam" id="PF13302">
    <property type="entry name" value="Acetyltransf_3"/>
    <property type="match status" value="1"/>
</dbReference>
<accession>A0A0P6VZC2</accession>
<dbReference type="PROSITE" id="PS51186">
    <property type="entry name" value="GNAT"/>
    <property type="match status" value="1"/>
</dbReference>
<dbReference type="GO" id="GO:0005737">
    <property type="term" value="C:cytoplasm"/>
    <property type="evidence" value="ECO:0007669"/>
    <property type="project" value="TreeGrafter"/>
</dbReference>
<dbReference type="InterPro" id="IPR016181">
    <property type="entry name" value="Acyl_CoA_acyltransferase"/>
</dbReference>
<keyword evidence="2" id="KW-0808">Transferase</keyword>
<dbReference type="GO" id="GO:0008999">
    <property type="term" value="F:protein-N-terminal-alanine acetyltransferase activity"/>
    <property type="evidence" value="ECO:0007669"/>
    <property type="project" value="TreeGrafter"/>
</dbReference>
<dbReference type="InterPro" id="IPR051531">
    <property type="entry name" value="N-acetyltransferase"/>
</dbReference>
<protein>
    <submittedName>
        <fullName evidence="2">Acetyltransferase</fullName>
    </submittedName>
</protein>
<reference evidence="2 3" key="1">
    <citation type="submission" date="2015-08" db="EMBL/GenBank/DDBJ databases">
        <title>Draft Genome Sequence of Bacillus vietnamensis UCD-SED5.</title>
        <authorList>
            <person name="Lee R.D."/>
            <person name="Jospin G."/>
            <person name="Lang J.M."/>
            <person name="Coil D.A."/>
            <person name="Eisen J.A."/>
        </authorList>
    </citation>
    <scope>NUCLEOTIDE SEQUENCE [LARGE SCALE GENOMIC DNA]</scope>
    <source>
        <strain evidence="2 3">UCD-SED5</strain>
    </source>
</reference>
<dbReference type="Gene3D" id="3.40.630.30">
    <property type="match status" value="1"/>
</dbReference>
<evidence type="ECO:0000313" key="3">
    <source>
        <dbReference type="Proteomes" id="UP000050398"/>
    </source>
</evidence>
<comment type="caution">
    <text evidence="2">The sequence shown here is derived from an EMBL/GenBank/DDBJ whole genome shotgun (WGS) entry which is preliminary data.</text>
</comment>
<organism evidence="2 3">
    <name type="scientific">Rossellomorea vietnamensis</name>
    <dbReference type="NCBI Taxonomy" id="218284"/>
    <lineage>
        <taxon>Bacteria</taxon>
        <taxon>Bacillati</taxon>
        <taxon>Bacillota</taxon>
        <taxon>Bacilli</taxon>
        <taxon>Bacillales</taxon>
        <taxon>Bacillaceae</taxon>
        <taxon>Rossellomorea</taxon>
    </lineage>
</organism>